<dbReference type="RefSeq" id="WP_073200205.1">
    <property type="nucleotide sequence ID" value="NZ_FRBN01000028.1"/>
</dbReference>
<dbReference type="Pfam" id="PF07277">
    <property type="entry name" value="SapC"/>
    <property type="match status" value="1"/>
</dbReference>
<evidence type="ECO:0000313" key="2">
    <source>
        <dbReference type="EMBL" id="SHL68766.1"/>
    </source>
</evidence>
<feature type="compositionally biased region" description="Acidic residues" evidence="1">
    <location>
        <begin position="249"/>
        <end position="267"/>
    </location>
</feature>
<proteinExistence type="predicted"/>
<feature type="region of interest" description="Disordered" evidence="1">
    <location>
        <begin position="241"/>
        <end position="267"/>
    </location>
</feature>
<evidence type="ECO:0000313" key="3">
    <source>
        <dbReference type="Proteomes" id="UP000184191"/>
    </source>
</evidence>
<accession>A0A1M7CNC5</accession>
<dbReference type="OrthoDB" id="9806524at2"/>
<dbReference type="Proteomes" id="UP000184191">
    <property type="component" value="Unassembled WGS sequence"/>
</dbReference>
<dbReference type="InterPro" id="IPR010836">
    <property type="entry name" value="SapC"/>
</dbReference>
<dbReference type="AlphaFoldDB" id="A0A1M7CNC5"/>
<name>A0A1M7CNC5_9RHOB</name>
<dbReference type="EMBL" id="FRBN01000028">
    <property type="protein sequence ID" value="SHL68766.1"/>
    <property type="molecule type" value="Genomic_DNA"/>
</dbReference>
<gene>
    <name evidence="2" type="ORF">SAMN05444414_1287</name>
</gene>
<organism evidence="2 3">
    <name type="scientific">Roseovarius marisflavi</name>
    <dbReference type="NCBI Taxonomy" id="1054996"/>
    <lineage>
        <taxon>Bacteria</taxon>
        <taxon>Pseudomonadati</taxon>
        <taxon>Pseudomonadota</taxon>
        <taxon>Alphaproteobacteria</taxon>
        <taxon>Rhodobacterales</taxon>
        <taxon>Roseobacteraceae</taxon>
        <taxon>Roseovarius</taxon>
    </lineage>
</organism>
<reference evidence="3" key="1">
    <citation type="submission" date="2016-11" db="EMBL/GenBank/DDBJ databases">
        <authorList>
            <person name="Varghese N."/>
            <person name="Submissions S."/>
        </authorList>
    </citation>
    <scope>NUCLEOTIDE SEQUENCE [LARGE SCALE GENOMIC DNA]</scope>
    <source>
        <strain evidence="3">DSM 29327</strain>
    </source>
</reference>
<sequence>MATQLLFYENAKMVTAKEHGDISVRTGQSYEFTRKVNSVPLTAIEFTAAAAHYPVVFAGTEDKVMPAVILGVSENENLFLEEGGGWKKGTYIPAFVRRYPFVFSTDKDGKNFILNIDESFDGCNREGRGERLFDSDGAQTVYLQNILRFLQEYQGQFRRTEAFCERLKNLKLLKPMQAQFNMPDGARRSLSGFQAIDRDALKALSDEDLRRMFDTDELECAYLHLFSMRHFQTMIQRMGDGSAVPADDATPDADDASDSAASEAEEA</sequence>
<keyword evidence="3" id="KW-1185">Reference proteome</keyword>
<protein>
    <submittedName>
        <fullName evidence="2">SapC protein</fullName>
    </submittedName>
</protein>
<dbReference type="STRING" id="1054996.SAMN05444414_1287"/>
<evidence type="ECO:0000256" key="1">
    <source>
        <dbReference type="SAM" id="MobiDB-lite"/>
    </source>
</evidence>